<organism evidence="1 2">
    <name type="scientific">Polyporus arcularius HHB13444</name>
    <dbReference type="NCBI Taxonomy" id="1314778"/>
    <lineage>
        <taxon>Eukaryota</taxon>
        <taxon>Fungi</taxon>
        <taxon>Dikarya</taxon>
        <taxon>Basidiomycota</taxon>
        <taxon>Agaricomycotina</taxon>
        <taxon>Agaricomycetes</taxon>
        <taxon>Polyporales</taxon>
        <taxon>Polyporaceae</taxon>
        <taxon>Polyporus</taxon>
    </lineage>
</organism>
<evidence type="ECO:0000313" key="1">
    <source>
        <dbReference type="EMBL" id="TFK93627.1"/>
    </source>
</evidence>
<keyword evidence="2" id="KW-1185">Reference proteome</keyword>
<reference evidence="1 2" key="1">
    <citation type="journal article" date="2019" name="Nat. Ecol. Evol.">
        <title>Megaphylogeny resolves global patterns of mushroom evolution.</title>
        <authorList>
            <person name="Varga T."/>
            <person name="Krizsan K."/>
            <person name="Foldi C."/>
            <person name="Dima B."/>
            <person name="Sanchez-Garcia M."/>
            <person name="Sanchez-Ramirez S."/>
            <person name="Szollosi G.J."/>
            <person name="Szarkandi J.G."/>
            <person name="Papp V."/>
            <person name="Albert L."/>
            <person name="Andreopoulos W."/>
            <person name="Angelini C."/>
            <person name="Antonin V."/>
            <person name="Barry K.W."/>
            <person name="Bougher N.L."/>
            <person name="Buchanan P."/>
            <person name="Buyck B."/>
            <person name="Bense V."/>
            <person name="Catcheside P."/>
            <person name="Chovatia M."/>
            <person name="Cooper J."/>
            <person name="Damon W."/>
            <person name="Desjardin D."/>
            <person name="Finy P."/>
            <person name="Geml J."/>
            <person name="Haridas S."/>
            <person name="Hughes K."/>
            <person name="Justo A."/>
            <person name="Karasinski D."/>
            <person name="Kautmanova I."/>
            <person name="Kiss B."/>
            <person name="Kocsube S."/>
            <person name="Kotiranta H."/>
            <person name="LaButti K.M."/>
            <person name="Lechner B.E."/>
            <person name="Liimatainen K."/>
            <person name="Lipzen A."/>
            <person name="Lukacs Z."/>
            <person name="Mihaltcheva S."/>
            <person name="Morgado L.N."/>
            <person name="Niskanen T."/>
            <person name="Noordeloos M.E."/>
            <person name="Ohm R.A."/>
            <person name="Ortiz-Santana B."/>
            <person name="Ovrebo C."/>
            <person name="Racz N."/>
            <person name="Riley R."/>
            <person name="Savchenko A."/>
            <person name="Shiryaev A."/>
            <person name="Soop K."/>
            <person name="Spirin V."/>
            <person name="Szebenyi C."/>
            <person name="Tomsovsky M."/>
            <person name="Tulloss R.E."/>
            <person name="Uehling J."/>
            <person name="Grigoriev I.V."/>
            <person name="Vagvolgyi C."/>
            <person name="Papp T."/>
            <person name="Martin F.M."/>
            <person name="Miettinen O."/>
            <person name="Hibbett D.S."/>
            <person name="Nagy L.G."/>
        </authorList>
    </citation>
    <scope>NUCLEOTIDE SEQUENCE [LARGE SCALE GENOMIC DNA]</scope>
    <source>
        <strain evidence="1 2">HHB13444</strain>
    </source>
</reference>
<dbReference type="AlphaFoldDB" id="A0A5C3PXV1"/>
<protein>
    <submittedName>
        <fullName evidence="1">Uncharacterized protein</fullName>
    </submittedName>
</protein>
<proteinExistence type="predicted"/>
<sequence>MRDLTAQPASALRLGQDTVTTRRYVSACVDSLYRACLDAATACAGKYRVLRRRLNRIRVYRGR</sequence>
<name>A0A5C3PXV1_9APHY</name>
<accession>A0A5C3PXV1</accession>
<evidence type="ECO:0000313" key="2">
    <source>
        <dbReference type="Proteomes" id="UP000308197"/>
    </source>
</evidence>
<dbReference type="InParanoid" id="A0A5C3PXV1"/>
<gene>
    <name evidence="1" type="ORF">K466DRAFT_580817</name>
</gene>
<dbReference type="EMBL" id="ML210979">
    <property type="protein sequence ID" value="TFK93627.1"/>
    <property type="molecule type" value="Genomic_DNA"/>
</dbReference>
<dbReference type="Proteomes" id="UP000308197">
    <property type="component" value="Unassembled WGS sequence"/>
</dbReference>